<dbReference type="GO" id="GO:0003677">
    <property type="term" value="F:DNA binding"/>
    <property type="evidence" value="ECO:0007669"/>
    <property type="project" value="InterPro"/>
</dbReference>
<keyword evidence="3 10" id="KW-0378">Hydrolase</keyword>
<reference evidence="13 14" key="1">
    <citation type="submission" date="2018-01" db="EMBL/GenBank/DDBJ databases">
        <title>Whole genome analyses suggest that Burkholderia sensu lato contains two further novel genera in the rhizoxinica-symbiotica group Mycetohabitans gen. nov., and Trinickia gen. nov.: implications for the evolution of diazotrophy and nodulation in the Burkholderiaceae.</title>
        <authorList>
            <person name="Estrada-de los Santos P."/>
            <person name="Palmer M."/>
            <person name="Chavez-Ramirez B."/>
            <person name="Beukes C."/>
            <person name="Steenkamp E.T."/>
            <person name="Hirsch A.M."/>
            <person name="Manyaka P."/>
            <person name="Maluk M."/>
            <person name="Lafos M."/>
            <person name="Crook M."/>
            <person name="Gross E."/>
            <person name="Simon M.F."/>
            <person name="Bueno dos Reis Junior F."/>
            <person name="Poole P.S."/>
            <person name="Venter S.N."/>
            <person name="James E.K."/>
        </authorList>
    </citation>
    <scope>NUCLEOTIDE SEQUENCE [LARGE SCALE GENOMIC DNA]</scope>
    <source>
        <strain evidence="13 14">GP25-8</strain>
    </source>
</reference>
<dbReference type="RefSeq" id="WP_102609699.1">
    <property type="nucleotide sequence ID" value="NZ_CADIKD010000010.1"/>
</dbReference>
<dbReference type="Gene3D" id="3.40.50.300">
    <property type="entry name" value="P-loop containing nucleotide triphosphate hydrolases"/>
    <property type="match status" value="3"/>
</dbReference>
<dbReference type="InterPro" id="IPR027417">
    <property type="entry name" value="P-loop_NTPase"/>
</dbReference>
<keyword evidence="14" id="KW-1185">Reference proteome</keyword>
<dbReference type="PANTHER" id="PTHR11070">
    <property type="entry name" value="UVRD / RECB / PCRA DNA HELICASE FAMILY MEMBER"/>
    <property type="match status" value="1"/>
</dbReference>
<dbReference type="CDD" id="cd17932">
    <property type="entry name" value="DEXQc_UvrD"/>
    <property type="match status" value="1"/>
</dbReference>
<name>A0A2N7W7E2_9BURK</name>
<evidence type="ECO:0000259" key="12">
    <source>
        <dbReference type="PROSITE" id="PS51217"/>
    </source>
</evidence>
<organism evidence="13 14">
    <name type="scientific">Trinickia soli</name>
    <dbReference type="NCBI Taxonomy" id="380675"/>
    <lineage>
        <taxon>Bacteria</taxon>
        <taxon>Pseudomonadati</taxon>
        <taxon>Pseudomonadota</taxon>
        <taxon>Betaproteobacteria</taxon>
        <taxon>Burkholderiales</taxon>
        <taxon>Burkholderiaceae</taxon>
        <taxon>Trinickia</taxon>
    </lineage>
</organism>
<proteinExistence type="inferred from homology"/>
<dbReference type="Pfam" id="PF00580">
    <property type="entry name" value="UvrD-helicase"/>
    <property type="match status" value="1"/>
</dbReference>
<dbReference type="GO" id="GO:0005829">
    <property type="term" value="C:cytosol"/>
    <property type="evidence" value="ECO:0007669"/>
    <property type="project" value="TreeGrafter"/>
</dbReference>
<dbReference type="PROSITE" id="PS51198">
    <property type="entry name" value="UVRD_HELICASE_ATP_BIND"/>
    <property type="match status" value="1"/>
</dbReference>
<evidence type="ECO:0000256" key="4">
    <source>
        <dbReference type="ARBA" id="ARBA00022806"/>
    </source>
</evidence>
<keyword evidence="2 10" id="KW-0547">Nucleotide-binding</keyword>
<keyword evidence="5 10" id="KW-0067">ATP-binding</keyword>
<evidence type="ECO:0000313" key="13">
    <source>
        <dbReference type="EMBL" id="PMS25310.1"/>
    </source>
</evidence>
<evidence type="ECO:0000256" key="2">
    <source>
        <dbReference type="ARBA" id="ARBA00022741"/>
    </source>
</evidence>
<dbReference type="PROSITE" id="PS51217">
    <property type="entry name" value="UVRD_HELICASE_CTER"/>
    <property type="match status" value="1"/>
</dbReference>
<evidence type="ECO:0000256" key="9">
    <source>
        <dbReference type="ARBA" id="ARBA00048988"/>
    </source>
</evidence>
<evidence type="ECO:0000313" key="14">
    <source>
        <dbReference type="Proteomes" id="UP000235347"/>
    </source>
</evidence>
<dbReference type="GO" id="GO:0000725">
    <property type="term" value="P:recombinational repair"/>
    <property type="evidence" value="ECO:0007669"/>
    <property type="project" value="TreeGrafter"/>
</dbReference>
<evidence type="ECO:0000256" key="8">
    <source>
        <dbReference type="ARBA" id="ARBA00034808"/>
    </source>
</evidence>
<sequence>MNPFDRARAEAQVLRQQLLVHCSASIPTSRELLSFVEDELELALEPVPAGYPTLGGGAAVLDRPERCIYFRDDVIEADFAYLVAHELGHWVLDAEKPTTTIAHLKSMAAGPETPAVAKVEAYGARERQELQANVFARELLLPRDVAGSIWRAGEGPYQIADKYILPLEVVRQQLLDGILLPSYAPPPAKPLPAPSADQLKAATAKERFVNVVAGPGTGKTTTLVHRVKYLIDELGVEPSRILVLTFTNKAAFELVERLRNAGISRASELWAGTFHAFGLEFLRKFHQHFELDADVLVADRLQELSLLVKNLPRVELKHYLRVEDPYEWLSTVVVCIQRLKEELVSADEYRSRLATLESADEAIQLEREDIATLYDLHETVLRESRMVDFVDLVAKPAIKIRDARKTVSELADHFEHILVDEYQDVTEAMVTLVRQLCANAKSLWVVGDVRQAIHHWRGASVKSLLRFEHFFQTAGDSLSVKKYSLDENRRSSSEILDLFSVAGRIHELESRLPLDAMHAVNGKAGELPELISCATRADLPAAVIAEIGERRKSGINFRQQAILCRRTADVEFLATKMREAGLPVLYIGELAQRPEVKLLLCLMQLLCERAPRALVGLTSVKGIAMPLTDINILLSRSEGQLPWQRGRWLGAVIDGMSANGALASAQLKTLLSGFSRHTNPWNFVCDVLLDRRFALPPEADTSLDAQTARLALWQFAYSVRNGDGDMRQATLSRYLLRQQLRQRIGDTYRDRDLPPEASAMDAVRVMTVHASKGLEFEAVHVGYIDTDSYGAEEPWNSGDSILDLVPPAVLGSDDDEHRFETAVERNNLFYVALSRAKQRLQLYENVEFAKDGLKQLTADPSKYVSRSFTNPSTTASTGKSTAAHTPTKVTVRFDEFESYIRCPLQHHYRYRLGLSHEQDIDASLRARWVVMETLEEYARNGTPPKPVFAAAWEKYRLAPESADPQLTRDAKTVCRRGLTVVKQLAGSFSDGLVATLNDVDVELPWFIETGQGASTKLHLMRFSLMGASSTAAHLRPLLRGIPGLRAMPAVIHTLVVEKEVDAPISKRPEATSAFKAAGKMSSGFVEANPGRACDRCGYLTICPSVPT</sequence>
<dbReference type="InterPro" id="IPR014017">
    <property type="entry name" value="DNA_helicase_UvrD-like_C"/>
</dbReference>
<comment type="catalytic activity">
    <reaction evidence="7">
        <text>Couples ATP hydrolysis with the unwinding of duplex DNA by translocating in the 3'-5' direction.</text>
        <dbReference type="EC" id="5.6.2.4"/>
    </reaction>
</comment>
<dbReference type="InterPro" id="IPR000212">
    <property type="entry name" value="DNA_helicase_UvrD/REP"/>
</dbReference>
<evidence type="ECO:0000256" key="6">
    <source>
        <dbReference type="ARBA" id="ARBA00023235"/>
    </source>
</evidence>
<evidence type="ECO:0000256" key="10">
    <source>
        <dbReference type="PROSITE-ProRule" id="PRU00560"/>
    </source>
</evidence>
<dbReference type="SUPFAM" id="SSF52540">
    <property type="entry name" value="P-loop containing nucleoside triphosphate hydrolases"/>
    <property type="match status" value="1"/>
</dbReference>
<dbReference type="InterPro" id="IPR014016">
    <property type="entry name" value="UvrD-like_ATP-bd"/>
</dbReference>
<dbReference type="InterPro" id="IPR013986">
    <property type="entry name" value="DExx_box_DNA_helicase_dom_sf"/>
</dbReference>
<protein>
    <recommendedName>
        <fullName evidence="8">DNA 3'-5' helicase</fullName>
        <ecNumber evidence="8">5.6.2.4</ecNumber>
    </recommendedName>
</protein>
<dbReference type="GO" id="GO:0016887">
    <property type="term" value="F:ATP hydrolysis activity"/>
    <property type="evidence" value="ECO:0007669"/>
    <property type="project" value="RHEA"/>
</dbReference>
<dbReference type="EMBL" id="PNYB01000007">
    <property type="protein sequence ID" value="PMS25310.1"/>
    <property type="molecule type" value="Genomic_DNA"/>
</dbReference>
<evidence type="ECO:0000256" key="3">
    <source>
        <dbReference type="ARBA" id="ARBA00022801"/>
    </source>
</evidence>
<dbReference type="GO" id="GO:0005524">
    <property type="term" value="F:ATP binding"/>
    <property type="evidence" value="ECO:0007669"/>
    <property type="project" value="UniProtKB-UniRule"/>
</dbReference>
<feature type="domain" description="UvrD-like helicase ATP-binding" evidence="11">
    <location>
        <begin position="192"/>
        <end position="492"/>
    </location>
</feature>
<dbReference type="AlphaFoldDB" id="A0A2N7W7E2"/>
<comment type="caution">
    <text evidence="13">The sequence shown here is derived from an EMBL/GenBank/DDBJ whole genome shotgun (WGS) entry which is preliminary data.</text>
</comment>
<comment type="catalytic activity">
    <reaction evidence="9">
        <text>ATP + H2O = ADP + phosphate + H(+)</text>
        <dbReference type="Rhea" id="RHEA:13065"/>
        <dbReference type="ChEBI" id="CHEBI:15377"/>
        <dbReference type="ChEBI" id="CHEBI:15378"/>
        <dbReference type="ChEBI" id="CHEBI:30616"/>
        <dbReference type="ChEBI" id="CHEBI:43474"/>
        <dbReference type="ChEBI" id="CHEBI:456216"/>
        <dbReference type="EC" id="5.6.2.4"/>
    </reaction>
</comment>
<evidence type="ECO:0000256" key="7">
    <source>
        <dbReference type="ARBA" id="ARBA00034617"/>
    </source>
</evidence>
<dbReference type="Gene3D" id="1.10.10.160">
    <property type="match status" value="1"/>
</dbReference>
<evidence type="ECO:0000256" key="5">
    <source>
        <dbReference type="ARBA" id="ARBA00022840"/>
    </source>
</evidence>
<dbReference type="PANTHER" id="PTHR11070:SF63">
    <property type="entry name" value="DNA HELICASE IV"/>
    <property type="match status" value="1"/>
</dbReference>
<evidence type="ECO:0000259" key="11">
    <source>
        <dbReference type="PROSITE" id="PS51198"/>
    </source>
</evidence>
<feature type="binding site" evidence="10">
    <location>
        <begin position="213"/>
        <end position="220"/>
    </location>
    <ligand>
        <name>ATP</name>
        <dbReference type="ChEBI" id="CHEBI:30616"/>
    </ligand>
</feature>
<comment type="similarity">
    <text evidence="1">Belongs to the helicase family. UvrD subfamily.</text>
</comment>
<dbReference type="EC" id="5.6.2.4" evidence="8"/>
<keyword evidence="4 10" id="KW-0347">Helicase</keyword>
<feature type="domain" description="UvrD-like helicase C-terminal" evidence="12">
    <location>
        <begin position="496"/>
        <end position="773"/>
    </location>
</feature>
<dbReference type="Proteomes" id="UP000235347">
    <property type="component" value="Unassembled WGS sequence"/>
</dbReference>
<evidence type="ECO:0000256" key="1">
    <source>
        <dbReference type="ARBA" id="ARBA00009922"/>
    </source>
</evidence>
<gene>
    <name evidence="13" type="ORF">C0Z19_10180</name>
</gene>
<keyword evidence="6" id="KW-0413">Isomerase</keyword>
<accession>A0A2N7W7E2</accession>
<dbReference type="GO" id="GO:0043138">
    <property type="term" value="F:3'-5' DNA helicase activity"/>
    <property type="evidence" value="ECO:0007669"/>
    <property type="project" value="UniProtKB-EC"/>
</dbReference>
<dbReference type="Pfam" id="PF13361">
    <property type="entry name" value="UvrD_C"/>
    <property type="match status" value="2"/>
</dbReference>